<dbReference type="EMBL" id="LOCQ01000054">
    <property type="protein sequence ID" value="OBV39316.1"/>
    <property type="molecule type" value="Genomic_DNA"/>
</dbReference>
<feature type="domain" description="DNA mimic protein DMP19 C-terminal" evidence="1">
    <location>
        <begin position="21"/>
        <end position="136"/>
    </location>
</feature>
<sequence length="142" mass="15801">MKFLDEAFDRACSRYSGSNFDQLDEADKILVTIWGLEGDVNNGGFDQYYFNSSGDLAFHAPVALRRIGAHHMAQIADDANKLFGPNGPARNPDEREAQLLAMATNGSEPHRWDELTRAFQSYPDDISALLAAFLEARSHIPK</sequence>
<proteinExistence type="predicted"/>
<name>A0A1A7C061_9BURK</name>
<evidence type="ECO:0000313" key="3">
    <source>
        <dbReference type="Proteomes" id="UP000092713"/>
    </source>
</evidence>
<dbReference type="Gene3D" id="1.20.1420.60">
    <property type="match status" value="1"/>
</dbReference>
<reference evidence="2 3" key="1">
    <citation type="submission" date="2016-04" db="EMBL/GenBank/DDBJ databases">
        <title>Draft genome sequence of Janthinobacterium psychrotolerans sp. nov., isolated from freshwater sediments in Denmark.</title>
        <authorList>
            <person name="Gong X."/>
            <person name="Skrivergaard S."/>
            <person name="Korsgaard B.S."/>
            <person name="Schreiber L."/>
            <person name="Marshall I.P."/>
            <person name="Finster K."/>
            <person name="Schramm A."/>
        </authorList>
    </citation>
    <scope>NUCLEOTIDE SEQUENCE [LARGE SCALE GENOMIC DNA]</scope>
    <source>
        <strain evidence="2 3">S3-2</strain>
    </source>
</reference>
<keyword evidence="3" id="KW-1185">Reference proteome</keyword>
<dbReference type="AlphaFoldDB" id="A0A1A7C061"/>
<evidence type="ECO:0000313" key="2">
    <source>
        <dbReference type="EMBL" id="OBV39316.1"/>
    </source>
</evidence>
<comment type="caution">
    <text evidence="2">The sequence shown here is derived from an EMBL/GenBank/DDBJ whole genome shotgun (WGS) entry which is preliminary data.</text>
</comment>
<accession>A0A1A7C061</accession>
<dbReference type="STRING" id="1747903.ASR47_1009131"/>
<evidence type="ECO:0000259" key="1">
    <source>
        <dbReference type="Pfam" id="PF14300"/>
    </source>
</evidence>
<protein>
    <recommendedName>
        <fullName evidence="1">DNA mimic protein DMP19 C-terminal domain-containing protein</fullName>
    </recommendedName>
</protein>
<gene>
    <name evidence="2" type="ORF">ASR47_1009131</name>
</gene>
<organism evidence="2 3">
    <name type="scientific">Janthinobacterium psychrotolerans</name>
    <dbReference type="NCBI Taxonomy" id="1747903"/>
    <lineage>
        <taxon>Bacteria</taxon>
        <taxon>Pseudomonadati</taxon>
        <taxon>Pseudomonadota</taxon>
        <taxon>Betaproteobacteria</taxon>
        <taxon>Burkholderiales</taxon>
        <taxon>Oxalobacteraceae</taxon>
        <taxon>Janthinobacterium</taxon>
    </lineage>
</organism>
<dbReference type="Pfam" id="PF14300">
    <property type="entry name" value="DMP19"/>
    <property type="match status" value="1"/>
</dbReference>
<dbReference type="InterPro" id="IPR025402">
    <property type="entry name" value="DMP19_C"/>
</dbReference>
<dbReference type="Proteomes" id="UP000092713">
    <property type="component" value="Unassembled WGS sequence"/>
</dbReference>